<dbReference type="PANTHER" id="PTHR13056:SF0">
    <property type="entry name" value="VACUOLAR FUSION PROTEIN CCZ1 HOMOLOG-RELATED"/>
    <property type="match status" value="1"/>
</dbReference>
<protein>
    <recommendedName>
        <fullName evidence="3">CCZ1/INTU/HSP4 first Longin domain-containing protein</fullName>
    </recommendedName>
</protein>
<dbReference type="GO" id="GO:0035658">
    <property type="term" value="C:Mon1-Ccz1 complex"/>
    <property type="evidence" value="ECO:0007669"/>
    <property type="project" value="InterPro"/>
</dbReference>
<organism evidence="1 2">
    <name type="scientific">Apatococcus fuscideae</name>
    <dbReference type="NCBI Taxonomy" id="2026836"/>
    <lineage>
        <taxon>Eukaryota</taxon>
        <taxon>Viridiplantae</taxon>
        <taxon>Chlorophyta</taxon>
        <taxon>core chlorophytes</taxon>
        <taxon>Trebouxiophyceae</taxon>
        <taxon>Chlorellales</taxon>
        <taxon>Chlorellaceae</taxon>
        <taxon>Apatococcus</taxon>
    </lineage>
</organism>
<name>A0AAW1SL68_9CHLO</name>
<evidence type="ECO:0008006" key="3">
    <source>
        <dbReference type="Google" id="ProtNLM"/>
    </source>
</evidence>
<keyword evidence="2" id="KW-1185">Reference proteome</keyword>
<dbReference type="PANTHER" id="PTHR13056">
    <property type="entry name" value="VACUOLAR FUSION PROTEIN CCZ1 HOMOLOG-RELATED"/>
    <property type="match status" value="1"/>
</dbReference>
<proteinExistence type="predicted"/>
<dbReference type="AlphaFoldDB" id="A0AAW1SL68"/>
<dbReference type="EMBL" id="JALJOV010001465">
    <property type="protein sequence ID" value="KAK9847453.1"/>
    <property type="molecule type" value="Genomic_DNA"/>
</dbReference>
<sequence>MLLHGRYVLWSSLGMEDSQALHVLATTALLPAVTAHSAFSLGRRISSAYSSRSASGSASSRHPELSPKAWQVLPGGVLGLHNASSPDQASLINSLAHIYLQDEVDPHILLPYQCGDSLLLLLLHDRHDVRETLPELLTHFKNEAELTLKMLSSAASAELQASNQWHVPSLRYVFRDGLIGSVRGSPAAKLGTLSRETVLLLNSVQASLDVNRTSSLYQDGTRDLVIRGSQDAWVVARQVGSGQMLMAMENGADSNLLDASRRADALSTCLKMPV</sequence>
<dbReference type="GO" id="GO:0016192">
    <property type="term" value="P:vesicle-mediated transport"/>
    <property type="evidence" value="ECO:0007669"/>
    <property type="project" value="InterPro"/>
</dbReference>
<accession>A0AAW1SL68</accession>
<reference evidence="1 2" key="1">
    <citation type="journal article" date="2024" name="Nat. Commun.">
        <title>Phylogenomics reveals the evolutionary origins of lichenization in chlorophyte algae.</title>
        <authorList>
            <person name="Puginier C."/>
            <person name="Libourel C."/>
            <person name="Otte J."/>
            <person name="Skaloud P."/>
            <person name="Haon M."/>
            <person name="Grisel S."/>
            <person name="Petersen M."/>
            <person name="Berrin J.G."/>
            <person name="Delaux P.M."/>
            <person name="Dal Grande F."/>
            <person name="Keller J."/>
        </authorList>
    </citation>
    <scope>NUCLEOTIDE SEQUENCE [LARGE SCALE GENOMIC DNA]</scope>
    <source>
        <strain evidence="1 2">SAG 2523</strain>
    </source>
</reference>
<gene>
    <name evidence="1" type="ORF">WJX84_007578</name>
</gene>
<dbReference type="InterPro" id="IPR013176">
    <property type="entry name" value="Ccz1"/>
</dbReference>
<evidence type="ECO:0000313" key="2">
    <source>
        <dbReference type="Proteomes" id="UP001485043"/>
    </source>
</evidence>
<evidence type="ECO:0000313" key="1">
    <source>
        <dbReference type="EMBL" id="KAK9847453.1"/>
    </source>
</evidence>
<dbReference type="Proteomes" id="UP001485043">
    <property type="component" value="Unassembled WGS sequence"/>
</dbReference>
<comment type="caution">
    <text evidence="1">The sequence shown here is derived from an EMBL/GenBank/DDBJ whole genome shotgun (WGS) entry which is preliminary data.</text>
</comment>